<dbReference type="Proteomes" id="UP000677054">
    <property type="component" value="Unassembled WGS sequence"/>
</dbReference>
<feature type="region of interest" description="Disordered" evidence="1">
    <location>
        <begin position="1"/>
        <end position="39"/>
    </location>
</feature>
<name>A0A7R9A0F9_9CRUS</name>
<dbReference type="EMBL" id="CAJPEV010000460">
    <property type="protein sequence ID" value="CAG0885508.1"/>
    <property type="molecule type" value="Genomic_DNA"/>
</dbReference>
<protein>
    <submittedName>
        <fullName evidence="2">Uncharacterized protein</fullName>
    </submittedName>
</protein>
<sequence length="145" mass="16174">MRAIHLCPSVLRGAKKKGSTIASPPESDSVRRRPPPRDTVITVTRVESCEIGRPDEVVSSDPSRPTHGMGIHKKRNKSPLPLRKKSPEVDTTTLATMTTNATNVTNHGSHPQGKLPRTLSTSVLRVKTRSTFWERFWPERYGRQG</sequence>
<organism evidence="2">
    <name type="scientific">Darwinula stevensoni</name>
    <dbReference type="NCBI Taxonomy" id="69355"/>
    <lineage>
        <taxon>Eukaryota</taxon>
        <taxon>Metazoa</taxon>
        <taxon>Ecdysozoa</taxon>
        <taxon>Arthropoda</taxon>
        <taxon>Crustacea</taxon>
        <taxon>Oligostraca</taxon>
        <taxon>Ostracoda</taxon>
        <taxon>Podocopa</taxon>
        <taxon>Podocopida</taxon>
        <taxon>Darwinulocopina</taxon>
        <taxon>Darwinuloidea</taxon>
        <taxon>Darwinulidae</taxon>
        <taxon>Darwinula</taxon>
    </lineage>
</organism>
<keyword evidence="3" id="KW-1185">Reference proteome</keyword>
<dbReference type="OrthoDB" id="189220at2759"/>
<proteinExistence type="predicted"/>
<dbReference type="AlphaFoldDB" id="A0A7R9A0F9"/>
<evidence type="ECO:0000313" key="3">
    <source>
        <dbReference type="Proteomes" id="UP000677054"/>
    </source>
</evidence>
<evidence type="ECO:0000313" key="2">
    <source>
        <dbReference type="EMBL" id="CAD7243585.1"/>
    </source>
</evidence>
<accession>A0A7R9A0F9</accession>
<feature type="region of interest" description="Disordered" evidence="1">
    <location>
        <begin position="53"/>
        <end position="90"/>
    </location>
</feature>
<evidence type="ECO:0000256" key="1">
    <source>
        <dbReference type="SAM" id="MobiDB-lite"/>
    </source>
</evidence>
<dbReference type="EMBL" id="LR899977">
    <property type="protein sequence ID" value="CAD7243585.1"/>
    <property type="molecule type" value="Genomic_DNA"/>
</dbReference>
<reference evidence="2" key="1">
    <citation type="submission" date="2020-11" db="EMBL/GenBank/DDBJ databases">
        <authorList>
            <person name="Tran Van P."/>
        </authorList>
    </citation>
    <scope>NUCLEOTIDE SEQUENCE</scope>
</reference>
<gene>
    <name evidence="2" type="ORF">DSTB1V02_LOCUS3501</name>
</gene>